<sequence>MNVHESIVVAVPGPQLQDIMARRFDEVARCLPGVREIAAEDQYRYRLVVEVKVGPLALSFKGLLELGEPNVTHAGFRMQSHLTDERTGSSVKLVQDIALHPLAEGTEIVLDSEVDLRGKIASLGWGLIRPKMRTMMRDFATNLQAFVERDAAQPLPSD</sequence>
<dbReference type="KEGG" id="sap:Sulac_2200"/>
<accession>G8TTL0</accession>
<reference evidence="2" key="1">
    <citation type="submission" date="2011-12" db="EMBL/GenBank/DDBJ databases">
        <title>The complete genome of chromosome of Sulfobacillus acidophilus DSM 10332.</title>
        <authorList>
            <person name="Lucas S."/>
            <person name="Han J."/>
            <person name="Lapidus A."/>
            <person name="Bruce D."/>
            <person name="Goodwin L."/>
            <person name="Pitluck S."/>
            <person name="Peters L."/>
            <person name="Kyrpides N."/>
            <person name="Mavromatis K."/>
            <person name="Ivanova N."/>
            <person name="Mikhailova N."/>
            <person name="Chertkov O."/>
            <person name="Saunders E."/>
            <person name="Detter J.C."/>
            <person name="Tapia R."/>
            <person name="Han C."/>
            <person name="Land M."/>
            <person name="Hauser L."/>
            <person name="Markowitz V."/>
            <person name="Cheng J.-F."/>
            <person name="Hugenholtz P."/>
            <person name="Woyke T."/>
            <person name="Wu D."/>
            <person name="Pukall R."/>
            <person name="Gehrich-Schroeter G."/>
            <person name="Schneider S."/>
            <person name="Klenk H.-P."/>
            <person name="Eisen J.A."/>
        </authorList>
    </citation>
    <scope>NUCLEOTIDE SEQUENCE [LARGE SCALE GENOMIC DNA]</scope>
    <source>
        <strain evidence="2">ATCC 700253 / DSM 10332 / NAL</strain>
    </source>
</reference>
<dbReference type="InterPro" id="IPR010419">
    <property type="entry name" value="CO_DH_gsu"/>
</dbReference>
<dbReference type="Proteomes" id="UP000005439">
    <property type="component" value="Chromosome"/>
</dbReference>
<dbReference type="SUPFAM" id="SSF55961">
    <property type="entry name" value="Bet v1-like"/>
    <property type="match status" value="1"/>
</dbReference>
<dbReference type="EMBL" id="CP003179">
    <property type="protein sequence ID" value="AEW05676.1"/>
    <property type="molecule type" value="Genomic_DNA"/>
</dbReference>
<gene>
    <name evidence="1" type="ordered locus">Sulac_2200</name>
</gene>
<evidence type="ECO:0000313" key="1">
    <source>
        <dbReference type="EMBL" id="AEW05676.1"/>
    </source>
</evidence>
<proteinExistence type="predicted"/>
<dbReference type="PANTHER" id="PTHR38588">
    <property type="entry name" value="BLL0334 PROTEIN"/>
    <property type="match status" value="1"/>
</dbReference>
<dbReference type="Gene3D" id="3.30.530.20">
    <property type="match status" value="1"/>
</dbReference>
<protein>
    <submittedName>
        <fullName evidence="1">Carbon monoxide dehydrogenase subunit G</fullName>
    </submittedName>
</protein>
<dbReference type="InterPro" id="IPR023393">
    <property type="entry name" value="START-like_dom_sf"/>
</dbReference>
<keyword evidence="2" id="KW-1185">Reference proteome</keyword>
<dbReference type="HOGENOM" id="CLU_1668481_0_0_9"/>
<dbReference type="PANTHER" id="PTHR38588:SF1">
    <property type="entry name" value="BLL0334 PROTEIN"/>
    <property type="match status" value="1"/>
</dbReference>
<evidence type="ECO:0000313" key="2">
    <source>
        <dbReference type="Proteomes" id="UP000005439"/>
    </source>
</evidence>
<dbReference type="STRING" id="679936.Sulac_2200"/>
<organism evidence="1 2">
    <name type="scientific">Sulfobacillus acidophilus (strain ATCC 700253 / DSM 10332 / NAL)</name>
    <dbReference type="NCBI Taxonomy" id="679936"/>
    <lineage>
        <taxon>Bacteria</taxon>
        <taxon>Bacillati</taxon>
        <taxon>Bacillota</taxon>
        <taxon>Clostridia</taxon>
        <taxon>Eubacteriales</taxon>
        <taxon>Clostridiales Family XVII. Incertae Sedis</taxon>
        <taxon>Sulfobacillus</taxon>
    </lineage>
</organism>
<dbReference type="PATRIC" id="fig|679936.5.peg.2275"/>
<dbReference type="Pfam" id="PF06240">
    <property type="entry name" value="COXG"/>
    <property type="match status" value="1"/>
</dbReference>
<dbReference type="AlphaFoldDB" id="G8TTL0"/>
<reference evidence="1 2" key="2">
    <citation type="journal article" date="2012" name="Stand. Genomic Sci.">
        <title>Complete genome sequence of the moderately thermophilic mineral-sulfide-oxidizing firmicute Sulfobacillus acidophilus type strain (NAL(T)).</title>
        <authorList>
            <person name="Anderson I."/>
            <person name="Chertkov O."/>
            <person name="Chen A."/>
            <person name="Saunders E."/>
            <person name="Lapidus A."/>
            <person name="Nolan M."/>
            <person name="Lucas S."/>
            <person name="Hammon N."/>
            <person name="Deshpande S."/>
            <person name="Cheng J.F."/>
            <person name="Han C."/>
            <person name="Tapia R."/>
            <person name="Goodwin L.A."/>
            <person name="Pitluck S."/>
            <person name="Liolios K."/>
            <person name="Pagani I."/>
            <person name="Ivanova N."/>
            <person name="Mikhailova N."/>
            <person name="Pati A."/>
            <person name="Palaniappan K."/>
            <person name="Land M."/>
            <person name="Pan C."/>
            <person name="Rohde M."/>
            <person name="Pukall R."/>
            <person name="Goker M."/>
            <person name="Detter J.C."/>
            <person name="Woyke T."/>
            <person name="Bristow J."/>
            <person name="Eisen J.A."/>
            <person name="Markowitz V."/>
            <person name="Hugenholtz P."/>
            <person name="Kyrpides N.C."/>
            <person name="Klenk H.P."/>
            <person name="Mavromatis K."/>
        </authorList>
    </citation>
    <scope>NUCLEOTIDE SEQUENCE [LARGE SCALE GENOMIC DNA]</scope>
    <source>
        <strain evidence="2">ATCC 700253 / DSM 10332 / NAL</strain>
    </source>
</reference>
<name>G8TTL0_SULAD</name>